<comment type="caution">
    <text evidence="1">The sequence shown here is derived from an EMBL/GenBank/DDBJ whole genome shotgun (WGS) entry which is preliminary data.</text>
</comment>
<name>A0A9Q0YQE4_HOLLE</name>
<evidence type="ECO:0000313" key="1">
    <source>
        <dbReference type="EMBL" id="KAJ8024432.1"/>
    </source>
</evidence>
<gene>
    <name evidence="1" type="ORF">HOLleu_34339</name>
</gene>
<dbReference type="AlphaFoldDB" id="A0A9Q0YQE4"/>
<sequence>MTSGGSSSHRLRELFQELTGRMILLRHECFYRGFSAGTIRDLLSEGIRLEIVLCTTNSYKGNND</sequence>
<evidence type="ECO:0000313" key="2">
    <source>
        <dbReference type="Proteomes" id="UP001152320"/>
    </source>
</evidence>
<protein>
    <submittedName>
        <fullName evidence="1">Uncharacterized protein</fullName>
    </submittedName>
</protein>
<organism evidence="1 2">
    <name type="scientific">Holothuria leucospilota</name>
    <name type="common">Black long sea cucumber</name>
    <name type="synonym">Mertensiothuria leucospilota</name>
    <dbReference type="NCBI Taxonomy" id="206669"/>
    <lineage>
        <taxon>Eukaryota</taxon>
        <taxon>Metazoa</taxon>
        <taxon>Echinodermata</taxon>
        <taxon>Eleutherozoa</taxon>
        <taxon>Echinozoa</taxon>
        <taxon>Holothuroidea</taxon>
        <taxon>Aspidochirotacea</taxon>
        <taxon>Aspidochirotida</taxon>
        <taxon>Holothuriidae</taxon>
        <taxon>Holothuria</taxon>
    </lineage>
</organism>
<dbReference type="Proteomes" id="UP001152320">
    <property type="component" value="Chromosome 18"/>
</dbReference>
<proteinExistence type="predicted"/>
<accession>A0A9Q0YQE4</accession>
<dbReference type="EMBL" id="JAIZAY010000018">
    <property type="protein sequence ID" value="KAJ8024432.1"/>
    <property type="molecule type" value="Genomic_DNA"/>
</dbReference>
<reference evidence="1" key="1">
    <citation type="submission" date="2021-10" db="EMBL/GenBank/DDBJ databases">
        <title>Tropical sea cucumber genome reveals ecological adaptation and Cuvierian tubules defense mechanism.</title>
        <authorList>
            <person name="Chen T."/>
        </authorList>
    </citation>
    <scope>NUCLEOTIDE SEQUENCE</scope>
    <source>
        <strain evidence="1">Nanhai2018</strain>
        <tissue evidence="1">Muscle</tissue>
    </source>
</reference>
<keyword evidence="2" id="KW-1185">Reference proteome</keyword>